<evidence type="ECO:0000256" key="1">
    <source>
        <dbReference type="SAM" id="Phobius"/>
    </source>
</evidence>
<proteinExistence type="predicted"/>
<evidence type="ECO:0000313" key="2">
    <source>
        <dbReference type="EMBL" id="KAL1276439.1"/>
    </source>
</evidence>
<name>A0ABR3NHQ7_9TELE</name>
<keyword evidence="1" id="KW-0812">Transmembrane</keyword>
<organism evidence="2 3">
    <name type="scientific">Cirrhinus molitorella</name>
    <name type="common">mud carp</name>
    <dbReference type="NCBI Taxonomy" id="172907"/>
    <lineage>
        <taxon>Eukaryota</taxon>
        <taxon>Metazoa</taxon>
        <taxon>Chordata</taxon>
        <taxon>Craniata</taxon>
        <taxon>Vertebrata</taxon>
        <taxon>Euteleostomi</taxon>
        <taxon>Actinopterygii</taxon>
        <taxon>Neopterygii</taxon>
        <taxon>Teleostei</taxon>
        <taxon>Ostariophysi</taxon>
        <taxon>Cypriniformes</taxon>
        <taxon>Cyprinidae</taxon>
        <taxon>Labeoninae</taxon>
        <taxon>Labeonini</taxon>
        <taxon>Cirrhinus</taxon>
    </lineage>
</organism>
<gene>
    <name evidence="2" type="ORF">QQF64_036062</name>
</gene>
<dbReference type="Proteomes" id="UP001558613">
    <property type="component" value="Unassembled WGS sequence"/>
</dbReference>
<keyword evidence="1" id="KW-0472">Membrane</keyword>
<dbReference type="EMBL" id="JAYMGO010000004">
    <property type="protein sequence ID" value="KAL1276439.1"/>
    <property type="molecule type" value="Genomic_DNA"/>
</dbReference>
<comment type="caution">
    <text evidence="2">The sequence shown here is derived from an EMBL/GenBank/DDBJ whole genome shotgun (WGS) entry which is preliminary data.</text>
</comment>
<feature type="transmembrane region" description="Helical" evidence="1">
    <location>
        <begin position="202"/>
        <end position="219"/>
    </location>
</feature>
<accession>A0ABR3NHQ7</accession>
<reference evidence="2 3" key="1">
    <citation type="submission" date="2023-09" db="EMBL/GenBank/DDBJ databases">
        <authorList>
            <person name="Wang M."/>
        </authorList>
    </citation>
    <scope>NUCLEOTIDE SEQUENCE [LARGE SCALE GENOMIC DNA]</scope>
    <source>
        <strain evidence="2">GT-2023</strain>
        <tissue evidence="2">Liver</tissue>
    </source>
</reference>
<protein>
    <submittedName>
        <fullName evidence="2">Uncharacterized protein</fullName>
    </submittedName>
</protein>
<sequence>MDLINWSLNAIDTIFSTRSLGSGEPNCPAGTFASGYVMDGWEKWRVVCLAALSLEDVEDVYLFGTLITGFLLMGIGGVLGYRRLVKAVSAAQNPTKLAGRIKTVVGRAVSTQTVAMGCKMENIMEKLAALSVLFGLHRLTHTHTQLQIDNSLPYPISHAFVCFLPPGVGGRVCDQHFLAAGPDRCCLHWTTSTPLFPTLLQCYVYVHVFMCLLLGLLFSPDLILS</sequence>
<keyword evidence="1" id="KW-1133">Transmembrane helix</keyword>
<feature type="transmembrane region" description="Helical" evidence="1">
    <location>
        <begin position="60"/>
        <end position="81"/>
    </location>
</feature>
<evidence type="ECO:0000313" key="3">
    <source>
        <dbReference type="Proteomes" id="UP001558613"/>
    </source>
</evidence>
<keyword evidence="3" id="KW-1185">Reference proteome</keyword>